<dbReference type="Ensembl" id="ENSOART00020065996.1">
    <property type="protein sequence ID" value="ENSOARP00020034916.1"/>
    <property type="gene ID" value="ENSOARG00020008373.2"/>
</dbReference>
<name>A0AC11CTM0_SHEEP</name>
<accession>A0AC11CTM0</accession>
<protein>
    <submittedName>
        <fullName evidence="1">Leucine rich repeat and coiled-coil centrosomal protein 1</fullName>
    </submittedName>
</protein>
<evidence type="ECO:0000313" key="1">
    <source>
        <dbReference type="Ensembl" id="ENSOARP00020034916.1"/>
    </source>
</evidence>
<sequence length="169" mass="19253">MEAPGETEVENEDADSNCGDLCFMDKGLRSISELSLDSALHAINLHCNNISKITSIDHIWNLQHLDLSSNQISQIEGLNTLTKLCTLNLSCNLITRIEGLEALSNLTRLNLSYNHINDLSGVYLAEMKRCLIKDLYVNGKTIIFLFKIIMFIWLFIISKIRKHPYVYHL</sequence>
<organism evidence="1">
    <name type="scientific">Ovis aries</name>
    <name type="common">Sheep</name>
    <dbReference type="NCBI Taxonomy" id="9940"/>
    <lineage>
        <taxon>Eukaryota</taxon>
        <taxon>Metazoa</taxon>
        <taxon>Chordata</taxon>
        <taxon>Craniata</taxon>
        <taxon>Vertebrata</taxon>
        <taxon>Euteleostomi</taxon>
        <taxon>Mammalia</taxon>
        <taxon>Eutheria</taxon>
        <taxon>Laurasiatheria</taxon>
        <taxon>Artiodactyla</taxon>
        <taxon>Ruminantia</taxon>
        <taxon>Pecora</taxon>
        <taxon>Bovidae</taxon>
        <taxon>Caprinae</taxon>
        <taxon>Ovis</taxon>
    </lineage>
</organism>
<proteinExistence type="predicted"/>
<reference evidence="1" key="2">
    <citation type="submission" date="2025-08" db="UniProtKB">
        <authorList>
            <consortium name="Ensembl"/>
        </authorList>
    </citation>
    <scope>IDENTIFICATION</scope>
</reference>
<gene>
    <name evidence="1" type="primary">LRRCC1</name>
</gene>
<reference evidence="1" key="1">
    <citation type="submission" date="2020-11" db="EMBL/GenBank/DDBJ databases">
        <authorList>
            <person name="Davenport K.M."/>
            <person name="Bickhart D.M."/>
            <person name="Smith T.P.L."/>
            <person name="Murdoch B.M."/>
            <person name="Rosen B.D."/>
        </authorList>
    </citation>
    <scope>NUCLEOTIDE SEQUENCE [LARGE SCALE GENOMIC DNA]</scope>
    <source>
        <strain evidence="1">OAR_USU_Benz2616</strain>
    </source>
</reference>
<reference evidence="1" key="3">
    <citation type="submission" date="2025-09" db="UniProtKB">
        <authorList>
            <consortium name="Ensembl"/>
        </authorList>
    </citation>
    <scope>IDENTIFICATION</scope>
</reference>